<evidence type="ECO:0000256" key="2">
    <source>
        <dbReference type="ARBA" id="ARBA00022475"/>
    </source>
</evidence>
<keyword evidence="8" id="KW-1185">Reference proteome</keyword>
<feature type="transmembrane region" description="Helical" evidence="6">
    <location>
        <begin position="317"/>
        <end position="337"/>
    </location>
</feature>
<protein>
    <submittedName>
        <fullName evidence="7">MFS transporter</fullName>
    </submittedName>
</protein>
<dbReference type="RefSeq" id="WP_176942680.1">
    <property type="nucleotide sequence ID" value="NZ_JABZEC010000004.1"/>
</dbReference>
<feature type="transmembrane region" description="Helical" evidence="6">
    <location>
        <begin position="230"/>
        <end position="251"/>
    </location>
</feature>
<evidence type="ECO:0000256" key="3">
    <source>
        <dbReference type="ARBA" id="ARBA00022692"/>
    </source>
</evidence>
<dbReference type="InterPro" id="IPR036259">
    <property type="entry name" value="MFS_trans_sf"/>
</dbReference>
<dbReference type="AlphaFoldDB" id="A0A850R783"/>
<evidence type="ECO:0000313" key="8">
    <source>
        <dbReference type="Proteomes" id="UP000563523"/>
    </source>
</evidence>
<dbReference type="Proteomes" id="UP000563523">
    <property type="component" value="Unassembled WGS sequence"/>
</dbReference>
<feature type="transmembrane region" description="Helical" evidence="6">
    <location>
        <begin position="42"/>
        <end position="66"/>
    </location>
</feature>
<dbReference type="GO" id="GO:0005886">
    <property type="term" value="C:plasma membrane"/>
    <property type="evidence" value="ECO:0007669"/>
    <property type="project" value="UniProtKB-SubCell"/>
</dbReference>
<keyword evidence="5 6" id="KW-0472">Membrane</keyword>
<feature type="transmembrane region" description="Helical" evidence="6">
    <location>
        <begin position="295"/>
        <end position="311"/>
    </location>
</feature>
<evidence type="ECO:0000256" key="6">
    <source>
        <dbReference type="SAM" id="Phobius"/>
    </source>
</evidence>
<dbReference type="PANTHER" id="PTHR23513:SF6">
    <property type="entry name" value="MAJOR FACILITATOR SUPERFAMILY ASSOCIATED DOMAIN-CONTAINING PROTEIN"/>
    <property type="match status" value="1"/>
</dbReference>
<comment type="caution">
    <text evidence="7">The sequence shown here is derived from an EMBL/GenBank/DDBJ whole genome shotgun (WGS) entry which is preliminary data.</text>
</comment>
<feature type="transmembrane region" description="Helical" evidence="6">
    <location>
        <begin position="87"/>
        <end position="110"/>
    </location>
</feature>
<feature type="transmembrane region" description="Helical" evidence="6">
    <location>
        <begin position="381"/>
        <end position="401"/>
    </location>
</feature>
<feature type="transmembrane region" description="Helical" evidence="6">
    <location>
        <begin position="349"/>
        <end position="375"/>
    </location>
</feature>
<dbReference type="Gene3D" id="1.20.1250.20">
    <property type="entry name" value="MFS general substrate transporter like domains"/>
    <property type="match status" value="1"/>
</dbReference>
<gene>
    <name evidence="7" type="ORF">HU830_04940</name>
</gene>
<keyword evidence="3 6" id="KW-0812">Transmembrane</keyword>
<feature type="transmembrane region" description="Helical" evidence="6">
    <location>
        <begin position="173"/>
        <end position="190"/>
    </location>
</feature>
<sequence>MINFIKCNTLFSKLTAISLFSKIGDRLFYTTMLMLATSLPQANLAITIVSVSETVPLLLGFFIGSIADRQQHKVRRMIINSLLRSCIYTLMGFLLNYSSTFILIVIMASLNFLSDIFGNYSSALTAPFTKLLIKRNDMEQAQGLISVTSQLVNVLATFTGSLLLSFFLSQTVAFLNALIFLLVGILFLLVRKKLESIENKIKASPNDPLRQMITGNLKTIFQNKIILNDLFQLSLINGFFGGITPIFVLFLKDSAVIFFSKPITIAILSSSITIFMIIGSEISPKYLTKTSTTRFNMISNLFIIIAGIGFLQQNIYLILFSSSIIALALGIVSPRFSAKIINNYPAERLGGIVTTVNSMLVVIPPITALIFPILASLSLPFSYLCFIIYGITLLIISKLILWKS</sequence>
<evidence type="ECO:0000256" key="4">
    <source>
        <dbReference type="ARBA" id="ARBA00022989"/>
    </source>
</evidence>
<dbReference type="EMBL" id="JABZEC010000004">
    <property type="protein sequence ID" value="NVY96512.1"/>
    <property type="molecule type" value="Genomic_DNA"/>
</dbReference>
<feature type="transmembrane region" description="Helical" evidence="6">
    <location>
        <begin position="263"/>
        <end position="283"/>
    </location>
</feature>
<name>A0A850R783_9LACO</name>
<organism evidence="7 8">
    <name type="scientific">Bombilactobacillus apium</name>
    <dbReference type="NCBI Taxonomy" id="2675299"/>
    <lineage>
        <taxon>Bacteria</taxon>
        <taxon>Bacillati</taxon>
        <taxon>Bacillota</taxon>
        <taxon>Bacilli</taxon>
        <taxon>Lactobacillales</taxon>
        <taxon>Lactobacillaceae</taxon>
        <taxon>Bombilactobacillus</taxon>
    </lineage>
</organism>
<evidence type="ECO:0000313" key="7">
    <source>
        <dbReference type="EMBL" id="NVY96512.1"/>
    </source>
</evidence>
<reference evidence="7 8" key="1">
    <citation type="submission" date="2020-06" db="EMBL/GenBank/DDBJ databases">
        <authorList>
            <person name="Kang J."/>
        </authorList>
    </citation>
    <scope>NUCLEOTIDE SEQUENCE [LARGE SCALE GENOMIC DNA]</scope>
    <source>
        <strain evidence="7 8">DCY120</strain>
    </source>
</reference>
<accession>A0A850R783</accession>
<evidence type="ECO:0000256" key="1">
    <source>
        <dbReference type="ARBA" id="ARBA00004651"/>
    </source>
</evidence>
<dbReference type="PANTHER" id="PTHR23513">
    <property type="entry name" value="INTEGRAL MEMBRANE EFFLUX PROTEIN-RELATED"/>
    <property type="match status" value="1"/>
</dbReference>
<keyword evidence="4 6" id="KW-1133">Transmembrane helix</keyword>
<dbReference type="InterPro" id="IPR011701">
    <property type="entry name" value="MFS"/>
</dbReference>
<dbReference type="GO" id="GO:0022857">
    <property type="term" value="F:transmembrane transporter activity"/>
    <property type="evidence" value="ECO:0007669"/>
    <property type="project" value="InterPro"/>
</dbReference>
<dbReference type="Pfam" id="PF07690">
    <property type="entry name" value="MFS_1"/>
    <property type="match status" value="1"/>
</dbReference>
<keyword evidence="2" id="KW-1003">Cell membrane</keyword>
<comment type="subcellular location">
    <subcellularLocation>
        <location evidence="1">Cell membrane</location>
        <topology evidence="1">Multi-pass membrane protein</topology>
    </subcellularLocation>
</comment>
<dbReference type="SUPFAM" id="SSF103473">
    <property type="entry name" value="MFS general substrate transporter"/>
    <property type="match status" value="1"/>
</dbReference>
<proteinExistence type="predicted"/>
<evidence type="ECO:0000256" key="5">
    <source>
        <dbReference type="ARBA" id="ARBA00023136"/>
    </source>
</evidence>